<proteinExistence type="inferred from homology"/>
<dbReference type="OrthoDB" id="19903at2759"/>
<dbReference type="Proteomes" id="UP000053660">
    <property type="component" value="Unassembled WGS sequence"/>
</dbReference>
<evidence type="ECO:0000313" key="5">
    <source>
        <dbReference type="EMBL" id="KHJ76681.1"/>
    </source>
</evidence>
<protein>
    <recommendedName>
        <fullName evidence="4">DUF3456 domain-containing protein</fullName>
    </recommendedName>
</protein>
<evidence type="ECO:0000259" key="4">
    <source>
        <dbReference type="Pfam" id="PF11938"/>
    </source>
</evidence>
<dbReference type="EMBL" id="KN611514">
    <property type="protein sequence ID" value="KHJ76681.1"/>
    <property type="molecule type" value="Genomic_DNA"/>
</dbReference>
<keyword evidence="6" id="KW-1185">Reference proteome</keyword>
<organism evidence="5 6">
    <name type="scientific">Oesophagostomum dentatum</name>
    <name type="common">Nodular worm</name>
    <dbReference type="NCBI Taxonomy" id="61180"/>
    <lineage>
        <taxon>Eukaryota</taxon>
        <taxon>Metazoa</taxon>
        <taxon>Ecdysozoa</taxon>
        <taxon>Nematoda</taxon>
        <taxon>Chromadorea</taxon>
        <taxon>Rhabditida</taxon>
        <taxon>Rhabditina</taxon>
        <taxon>Rhabditomorpha</taxon>
        <taxon>Strongyloidea</taxon>
        <taxon>Strongylidae</taxon>
        <taxon>Oesophagostomum</taxon>
    </lineage>
</organism>
<dbReference type="Pfam" id="PF11938">
    <property type="entry name" value="DUF3456"/>
    <property type="match status" value="2"/>
</dbReference>
<feature type="signal peptide" evidence="3">
    <location>
        <begin position="1"/>
        <end position="16"/>
    </location>
</feature>
<dbReference type="InterPro" id="IPR021852">
    <property type="entry name" value="DUF3456"/>
</dbReference>
<evidence type="ECO:0000256" key="3">
    <source>
        <dbReference type="SAM" id="SignalP"/>
    </source>
</evidence>
<evidence type="ECO:0000313" key="6">
    <source>
        <dbReference type="Proteomes" id="UP000053660"/>
    </source>
</evidence>
<evidence type="ECO:0000256" key="2">
    <source>
        <dbReference type="ARBA" id="ARBA00022729"/>
    </source>
</evidence>
<feature type="domain" description="DUF3456" evidence="4">
    <location>
        <begin position="94"/>
        <end position="132"/>
    </location>
</feature>
<feature type="domain" description="DUF3456" evidence="4">
    <location>
        <begin position="25"/>
        <end position="81"/>
    </location>
</feature>
<evidence type="ECO:0000256" key="1">
    <source>
        <dbReference type="ARBA" id="ARBA00007285"/>
    </source>
</evidence>
<dbReference type="PANTHER" id="PTHR15382:SF8">
    <property type="entry name" value="CANOPY B"/>
    <property type="match status" value="1"/>
</dbReference>
<feature type="chain" id="PRO_5002081235" description="DUF3456 domain-containing protein" evidence="3">
    <location>
        <begin position="17"/>
        <end position="144"/>
    </location>
</feature>
<gene>
    <name evidence="5" type="ORF">OESDEN_23699</name>
</gene>
<dbReference type="PANTHER" id="PTHR15382">
    <property type="entry name" value="CTG4A-RELATED"/>
    <property type="match status" value="1"/>
</dbReference>
<accession>A0A0B1RYI1</accession>
<name>A0A0B1RYI1_OESDE</name>
<reference evidence="5 6" key="1">
    <citation type="submission" date="2014-03" db="EMBL/GenBank/DDBJ databases">
        <title>Draft genome of the hookworm Oesophagostomum dentatum.</title>
        <authorList>
            <person name="Mitreva M."/>
        </authorList>
    </citation>
    <scope>NUCLEOTIDE SEQUENCE [LARGE SCALE GENOMIC DNA]</scope>
    <source>
        <strain evidence="5 6">OD-Hann</strain>
    </source>
</reference>
<comment type="similarity">
    <text evidence="1">Belongs to the canopy family.</text>
</comment>
<sequence>MLLIAFYGLFMVAAAAKKYNEKNDRCRYCHFLVSTFEMGLLRTARKHFAGGDTAWEEKKLGKYATSETRLVETMETICKKNSIVEIGDYQGLPELEFRCNALVEEYEDLIEKYYYKHQSSNMTQWLCEEQTKRRFTFLSLSSSK</sequence>
<keyword evidence="2 3" id="KW-0732">Signal</keyword>
<dbReference type="AlphaFoldDB" id="A0A0B1RYI1"/>